<feature type="transmembrane region" description="Helical" evidence="1">
    <location>
        <begin position="46"/>
        <end position="70"/>
    </location>
</feature>
<accession>A0A6N9U0V9</accession>
<keyword evidence="1" id="KW-0812">Transmembrane</keyword>
<name>A0A6N9U0V9_STRHA</name>
<reference evidence="2 3" key="1">
    <citation type="submission" date="2020-01" db="EMBL/GenBank/DDBJ databases">
        <title>Insect and environment-associated Actinomycetes.</title>
        <authorList>
            <person name="Currrie C."/>
            <person name="Chevrette M."/>
            <person name="Carlson C."/>
            <person name="Stubbendieck R."/>
            <person name="Wendt-Pienkowski E."/>
        </authorList>
    </citation>
    <scope>NUCLEOTIDE SEQUENCE [LARGE SCALE GENOMIC DNA]</scope>
    <source>
        <strain evidence="2 3">SID11342</strain>
    </source>
</reference>
<dbReference type="AlphaFoldDB" id="A0A6N9U0V9"/>
<dbReference type="RefSeq" id="WP_164346068.1">
    <property type="nucleotide sequence ID" value="NZ_JAAGLQ010000385.1"/>
</dbReference>
<dbReference type="EMBL" id="JAAGLQ010000385">
    <property type="protein sequence ID" value="NEA17444.1"/>
    <property type="molecule type" value="Genomic_DNA"/>
</dbReference>
<keyword evidence="1" id="KW-1133">Transmembrane helix</keyword>
<evidence type="ECO:0000313" key="3">
    <source>
        <dbReference type="Proteomes" id="UP000471293"/>
    </source>
</evidence>
<feature type="transmembrane region" description="Helical" evidence="1">
    <location>
        <begin position="77"/>
        <end position="98"/>
    </location>
</feature>
<feature type="transmembrane region" description="Helical" evidence="1">
    <location>
        <begin position="7"/>
        <end position="26"/>
    </location>
</feature>
<evidence type="ECO:0000256" key="1">
    <source>
        <dbReference type="SAM" id="Phobius"/>
    </source>
</evidence>
<dbReference type="Proteomes" id="UP000471293">
    <property type="component" value="Unassembled WGS sequence"/>
</dbReference>
<keyword evidence="1" id="KW-0472">Membrane</keyword>
<comment type="caution">
    <text evidence="2">The sequence shown here is derived from an EMBL/GenBank/DDBJ whole genome shotgun (WGS) entry which is preliminary data.</text>
</comment>
<sequence length="117" mass="12391">MDQPNQGSAGCLLAVAGAAIATLAWAPLARVSVTGGFEQSRRDLSVLYVDLPLIALGGALLPLLVWMLVLRRLHRPWLAFAAAAVSLALGVWGLTLWWEPYQQPEFLGGASWAGAPG</sequence>
<proteinExistence type="predicted"/>
<gene>
    <name evidence="2" type="ORF">G3I29_18405</name>
</gene>
<protein>
    <submittedName>
        <fullName evidence="2">Uncharacterized protein</fullName>
    </submittedName>
</protein>
<organism evidence="2 3">
    <name type="scientific">Streptomyces halstedii</name>
    <dbReference type="NCBI Taxonomy" id="1944"/>
    <lineage>
        <taxon>Bacteria</taxon>
        <taxon>Bacillati</taxon>
        <taxon>Actinomycetota</taxon>
        <taxon>Actinomycetes</taxon>
        <taxon>Kitasatosporales</taxon>
        <taxon>Streptomycetaceae</taxon>
        <taxon>Streptomyces</taxon>
    </lineage>
</organism>
<evidence type="ECO:0000313" key="2">
    <source>
        <dbReference type="EMBL" id="NEA17444.1"/>
    </source>
</evidence>